<comment type="caution">
    <text evidence="2">The sequence shown here is derived from an EMBL/GenBank/DDBJ whole genome shotgun (WGS) entry which is preliminary data.</text>
</comment>
<organism evidence="2 3">
    <name type="scientific">Crepidotus variabilis</name>
    <dbReference type="NCBI Taxonomy" id="179855"/>
    <lineage>
        <taxon>Eukaryota</taxon>
        <taxon>Fungi</taxon>
        <taxon>Dikarya</taxon>
        <taxon>Basidiomycota</taxon>
        <taxon>Agaricomycotina</taxon>
        <taxon>Agaricomycetes</taxon>
        <taxon>Agaricomycetidae</taxon>
        <taxon>Agaricales</taxon>
        <taxon>Agaricineae</taxon>
        <taxon>Crepidotaceae</taxon>
        <taxon>Crepidotus</taxon>
    </lineage>
</organism>
<feature type="region of interest" description="Disordered" evidence="1">
    <location>
        <begin position="1"/>
        <end position="20"/>
    </location>
</feature>
<evidence type="ECO:0000313" key="2">
    <source>
        <dbReference type="EMBL" id="KAF9524594.1"/>
    </source>
</evidence>
<dbReference type="EMBL" id="MU157896">
    <property type="protein sequence ID" value="KAF9524594.1"/>
    <property type="molecule type" value="Genomic_DNA"/>
</dbReference>
<keyword evidence="3" id="KW-1185">Reference proteome</keyword>
<dbReference type="AlphaFoldDB" id="A0A9P6E8S5"/>
<dbReference type="Proteomes" id="UP000807306">
    <property type="component" value="Unassembled WGS sequence"/>
</dbReference>
<proteinExistence type="predicted"/>
<protein>
    <submittedName>
        <fullName evidence="2">Uncharacterized protein</fullName>
    </submittedName>
</protein>
<reference evidence="2" key="1">
    <citation type="submission" date="2020-11" db="EMBL/GenBank/DDBJ databases">
        <authorList>
            <consortium name="DOE Joint Genome Institute"/>
            <person name="Ahrendt S."/>
            <person name="Riley R."/>
            <person name="Andreopoulos W."/>
            <person name="Labutti K."/>
            <person name="Pangilinan J."/>
            <person name="Ruiz-Duenas F.J."/>
            <person name="Barrasa J.M."/>
            <person name="Sanchez-Garcia M."/>
            <person name="Camarero S."/>
            <person name="Miyauchi S."/>
            <person name="Serrano A."/>
            <person name="Linde D."/>
            <person name="Babiker R."/>
            <person name="Drula E."/>
            <person name="Ayuso-Fernandez I."/>
            <person name="Pacheco R."/>
            <person name="Padilla G."/>
            <person name="Ferreira P."/>
            <person name="Barriuso J."/>
            <person name="Kellner H."/>
            <person name="Castanera R."/>
            <person name="Alfaro M."/>
            <person name="Ramirez L."/>
            <person name="Pisabarro A.G."/>
            <person name="Kuo A."/>
            <person name="Tritt A."/>
            <person name="Lipzen A."/>
            <person name="He G."/>
            <person name="Yan M."/>
            <person name="Ng V."/>
            <person name="Cullen D."/>
            <person name="Martin F."/>
            <person name="Rosso M.-N."/>
            <person name="Henrissat B."/>
            <person name="Hibbett D."/>
            <person name="Martinez A.T."/>
            <person name="Grigoriev I.V."/>
        </authorList>
    </citation>
    <scope>NUCLEOTIDE SEQUENCE</scope>
    <source>
        <strain evidence="2">CBS 506.95</strain>
    </source>
</reference>
<sequence>MRFPLRRARALSEQKSSNRRHLTFQNRSLRGLGPRLVMKVWTMTEMSNMDVLKVGFGRSGESEQEIEKLAGSSVVVLSTTLMEHQLSQLRRLE</sequence>
<evidence type="ECO:0000256" key="1">
    <source>
        <dbReference type="SAM" id="MobiDB-lite"/>
    </source>
</evidence>
<name>A0A9P6E8S5_9AGAR</name>
<accession>A0A9P6E8S5</accession>
<gene>
    <name evidence="2" type="ORF">CPB83DRAFT_860955</name>
</gene>
<evidence type="ECO:0000313" key="3">
    <source>
        <dbReference type="Proteomes" id="UP000807306"/>
    </source>
</evidence>